<evidence type="ECO:0000313" key="3">
    <source>
        <dbReference type="Proteomes" id="UP000019140"/>
    </source>
</evidence>
<dbReference type="Gene3D" id="3.30.70.100">
    <property type="match status" value="1"/>
</dbReference>
<dbReference type="SUPFAM" id="SSF54909">
    <property type="entry name" value="Dimeric alpha+beta barrel"/>
    <property type="match status" value="1"/>
</dbReference>
<sequence>MIHQLRIYEIFEHNKSAFHERFRDHAARIMRKHGFHIVTMWETTTAQRTEFVYLLAWPDEAAKQEAWDAFMADDEWAEIKRVTGAEHGRLVGAIEDRQLTPTPYSP</sequence>
<gene>
    <name evidence="2" type="ORF">ETSY2_05230</name>
</gene>
<dbReference type="AlphaFoldDB" id="W4ME62"/>
<dbReference type="EMBL" id="AZHX01000214">
    <property type="protein sequence ID" value="ETX08470.1"/>
    <property type="molecule type" value="Genomic_DNA"/>
</dbReference>
<evidence type="ECO:0000259" key="1">
    <source>
        <dbReference type="Pfam" id="PF07978"/>
    </source>
</evidence>
<dbReference type="PATRIC" id="fig|1429439.4.peg.883"/>
<feature type="domain" description="NIPSNAP" evidence="1">
    <location>
        <begin position="4"/>
        <end position="106"/>
    </location>
</feature>
<accession>W4ME62</accession>
<dbReference type="HOGENOM" id="CLU_097061_1_0_7"/>
<reference evidence="2 3" key="1">
    <citation type="journal article" date="2014" name="Nature">
        <title>An environmental bacterial taxon with a large and distinct metabolic repertoire.</title>
        <authorList>
            <person name="Wilson M.C."/>
            <person name="Mori T."/>
            <person name="Ruckert C."/>
            <person name="Uria A.R."/>
            <person name="Helf M.J."/>
            <person name="Takada K."/>
            <person name="Gernert C."/>
            <person name="Steffens U.A."/>
            <person name="Heycke N."/>
            <person name="Schmitt S."/>
            <person name="Rinke C."/>
            <person name="Helfrich E.J."/>
            <person name="Brachmann A.O."/>
            <person name="Gurgui C."/>
            <person name="Wakimoto T."/>
            <person name="Kracht M."/>
            <person name="Crusemann M."/>
            <person name="Hentschel U."/>
            <person name="Abe I."/>
            <person name="Matsunaga S."/>
            <person name="Kalinowski J."/>
            <person name="Takeyama H."/>
            <person name="Piel J."/>
        </authorList>
    </citation>
    <scope>NUCLEOTIDE SEQUENCE [LARGE SCALE GENOMIC DNA]</scope>
    <source>
        <strain evidence="3">TSY2</strain>
    </source>
</reference>
<evidence type="ECO:0000313" key="2">
    <source>
        <dbReference type="EMBL" id="ETX08470.1"/>
    </source>
</evidence>
<dbReference type="Pfam" id="PF07978">
    <property type="entry name" value="NIPSNAP"/>
    <property type="match status" value="1"/>
</dbReference>
<dbReference type="InterPro" id="IPR011008">
    <property type="entry name" value="Dimeric_a/b-barrel"/>
</dbReference>
<organism evidence="2 3">
    <name type="scientific">Candidatus Entotheonella gemina</name>
    <dbReference type="NCBI Taxonomy" id="1429439"/>
    <lineage>
        <taxon>Bacteria</taxon>
        <taxon>Pseudomonadati</taxon>
        <taxon>Nitrospinota/Tectimicrobiota group</taxon>
        <taxon>Candidatus Tectimicrobiota</taxon>
        <taxon>Candidatus Entotheonellia</taxon>
        <taxon>Candidatus Entotheonellales</taxon>
        <taxon>Candidatus Entotheonellaceae</taxon>
        <taxon>Candidatus Entotheonella</taxon>
    </lineage>
</organism>
<name>W4ME62_9BACT</name>
<dbReference type="InterPro" id="IPR012577">
    <property type="entry name" value="NIPSNAP"/>
</dbReference>
<dbReference type="Proteomes" id="UP000019140">
    <property type="component" value="Unassembled WGS sequence"/>
</dbReference>
<proteinExistence type="predicted"/>
<comment type="caution">
    <text evidence="2">The sequence shown here is derived from an EMBL/GenBank/DDBJ whole genome shotgun (WGS) entry which is preliminary data.</text>
</comment>
<protein>
    <submittedName>
        <fullName evidence="2">NIPSNAP family protein</fullName>
    </submittedName>
</protein>
<keyword evidence="3" id="KW-1185">Reference proteome</keyword>